<proteinExistence type="inferred from homology"/>
<sequence length="218" mass="25200">MDKNREEWENYLGGVIEMIVEELFSSKLTEASTHVREENTFYVTDLVRCPLKLKFEEKYKDLQVAEQVKPATVLGDLVHAGLEKFLSDKFSAKIEVEGQKEVTVGQIAYKVKGRADAIIEKDKRIVIEIKTARADKGIPLEHHKQQLRIYLWLFDALEGILVYVTPDRVTEYLVADRVDDIEVIRLVEETIKAVKTPRYSWECSYCIFNVMCPSKRGK</sequence>
<keyword evidence="6 13" id="KW-0479">Metal-binding</keyword>
<keyword evidence="11 13" id="KW-0051">Antiviral defense</keyword>
<dbReference type="PANTHER" id="PTHR36531:SF2">
    <property type="entry name" value="CRISPR-ASSOCIATED EXONUCLEASE CAS4"/>
    <property type="match status" value="1"/>
</dbReference>
<evidence type="ECO:0000313" key="16">
    <source>
        <dbReference type="Proteomes" id="UP000825123"/>
    </source>
</evidence>
<evidence type="ECO:0000313" key="15">
    <source>
        <dbReference type="EMBL" id="BCU69416.1"/>
    </source>
</evidence>
<keyword evidence="10 13" id="KW-0411">Iron-sulfur</keyword>
<dbReference type="EMBL" id="AP024597">
    <property type="protein sequence ID" value="BCU69416.1"/>
    <property type="molecule type" value="Genomic_DNA"/>
</dbReference>
<comment type="cofactor">
    <cofactor evidence="13">
        <name>iron-sulfur cluster</name>
        <dbReference type="ChEBI" id="CHEBI:30408"/>
    </cofactor>
</comment>
<dbReference type="InterPro" id="IPR038726">
    <property type="entry name" value="PDDEXK_AddAB-type"/>
</dbReference>
<evidence type="ECO:0000256" key="13">
    <source>
        <dbReference type="RuleBase" id="RU365022"/>
    </source>
</evidence>
<dbReference type="PANTHER" id="PTHR36531">
    <property type="entry name" value="CRISPR-ASSOCIATED EXONUCLEASE CAS4"/>
    <property type="match status" value="1"/>
</dbReference>
<keyword evidence="16" id="KW-1185">Reference proteome</keyword>
<evidence type="ECO:0000256" key="6">
    <source>
        <dbReference type="ARBA" id="ARBA00022723"/>
    </source>
</evidence>
<feature type="domain" description="PD-(D/E)XK endonuclease-like" evidence="14">
    <location>
        <begin position="100"/>
        <end position="213"/>
    </location>
</feature>
<dbReference type="InterPro" id="IPR051827">
    <property type="entry name" value="Cas4_exonuclease"/>
</dbReference>
<dbReference type="InterPro" id="IPR011604">
    <property type="entry name" value="PDDEXK-like_dom_sf"/>
</dbReference>
<protein>
    <recommendedName>
        <fullName evidence="4 13">CRISPR-associated exonuclease Cas4</fullName>
        <ecNumber evidence="3 13">3.1.12.1</ecNumber>
    </recommendedName>
</protein>
<evidence type="ECO:0000256" key="10">
    <source>
        <dbReference type="ARBA" id="ARBA00023014"/>
    </source>
</evidence>
<evidence type="ECO:0000256" key="11">
    <source>
        <dbReference type="ARBA" id="ARBA00023118"/>
    </source>
</evidence>
<dbReference type="AlphaFoldDB" id="A0A8D5U4S4"/>
<dbReference type="Pfam" id="PF12705">
    <property type="entry name" value="PDDEXK_1"/>
    <property type="match status" value="1"/>
</dbReference>
<comment type="function">
    <text evidence="13">CRISPR (clustered regularly interspaced short palindromic repeat) is an adaptive immune system that provides protection against mobile genetic elements (viruses, transposable elements and conjugative plasmids). CRISPR clusters contain sequences complementary to antecedent mobile elements and target invading nucleic acids. CRISPR clusters are transcribed and processed into CRISPR RNA (crRNA).</text>
</comment>
<dbReference type="KEGG" id="csty:KN1_07130"/>
<keyword evidence="5 13" id="KW-0540">Nuclease</keyword>
<keyword evidence="8 13" id="KW-0269">Exonuclease</keyword>
<evidence type="ECO:0000256" key="4">
    <source>
        <dbReference type="ARBA" id="ARBA00020049"/>
    </source>
</evidence>
<dbReference type="GO" id="GO:0051607">
    <property type="term" value="P:defense response to virus"/>
    <property type="evidence" value="ECO:0007669"/>
    <property type="project" value="UniProtKB-KW"/>
</dbReference>
<dbReference type="GO" id="GO:0046872">
    <property type="term" value="F:metal ion binding"/>
    <property type="evidence" value="ECO:0007669"/>
    <property type="project" value="UniProtKB-KW"/>
</dbReference>
<evidence type="ECO:0000256" key="9">
    <source>
        <dbReference type="ARBA" id="ARBA00023004"/>
    </source>
</evidence>
<name>A0A8D5U4S4_9CREN</name>
<evidence type="ECO:0000256" key="7">
    <source>
        <dbReference type="ARBA" id="ARBA00022801"/>
    </source>
</evidence>
<dbReference type="InterPro" id="IPR013343">
    <property type="entry name" value="CRISPR-assoc_prot_Cas4"/>
</dbReference>
<keyword evidence="9 13" id="KW-0408">Iron</keyword>
<comment type="cofactor">
    <cofactor evidence="1">
        <name>Mn(2+)</name>
        <dbReference type="ChEBI" id="CHEBI:29035"/>
    </cofactor>
</comment>
<dbReference type="Proteomes" id="UP000825123">
    <property type="component" value="Chromosome"/>
</dbReference>
<dbReference type="GO" id="GO:0051536">
    <property type="term" value="F:iron-sulfur cluster binding"/>
    <property type="evidence" value="ECO:0007669"/>
    <property type="project" value="UniProtKB-KW"/>
</dbReference>
<comment type="cofactor">
    <cofactor evidence="13">
        <name>Mg(2+)</name>
        <dbReference type="ChEBI" id="CHEBI:18420"/>
    </cofactor>
    <cofactor evidence="13">
        <name>Mn(2+)</name>
        <dbReference type="ChEBI" id="CHEBI:29035"/>
    </cofactor>
    <text evidence="13">Mg(2+) or Mn(2+) required for ssDNA cleavage activity.</text>
</comment>
<dbReference type="Gene3D" id="3.90.320.10">
    <property type="match status" value="1"/>
</dbReference>
<evidence type="ECO:0000256" key="2">
    <source>
        <dbReference type="ARBA" id="ARBA00009189"/>
    </source>
</evidence>
<evidence type="ECO:0000259" key="14">
    <source>
        <dbReference type="Pfam" id="PF12705"/>
    </source>
</evidence>
<dbReference type="GO" id="GO:0004527">
    <property type="term" value="F:exonuclease activity"/>
    <property type="evidence" value="ECO:0007669"/>
    <property type="project" value="UniProtKB-KW"/>
</dbReference>
<evidence type="ECO:0000256" key="3">
    <source>
        <dbReference type="ARBA" id="ARBA00012768"/>
    </source>
</evidence>
<dbReference type="NCBIfam" id="TIGR00372">
    <property type="entry name" value="cas4"/>
    <property type="match status" value="1"/>
</dbReference>
<evidence type="ECO:0000256" key="1">
    <source>
        <dbReference type="ARBA" id="ARBA00001936"/>
    </source>
</evidence>
<dbReference type="EC" id="3.1.12.1" evidence="3 13"/>
<keyword evidence="7 13" id="KW-0378">Hydrolase</keyword>
<accession>A0A8D5U4S4</accession>
<comment type="similarity">
    <text evidence="2 13">Belongs to the CRISPR-associated exonuclease Cas4 family.</text>
</comment>
<gene>
    <name evidence="15" type="ORF">KN1_07130</name>
</gene>
<evidence type="ECO:0000256" key="8">
    <source>
        <dbReference type="ARBA" id="ARBA00022839"/>
    </source>
</evidence>
<reference evidence="15 16" key="1">
    <citation type="submission" date="2021-04" db="EMBL/GenBank/DDBJ databases">
        <title>Complete genome sequence of Stygiolobus sp. KN-1.</title>
        <authorList>
            <person name="Nakamura K."/>
            <person name="Sakai H."/>
            <person name="Kurosawa N."/>
        </authorList>
    </citation>
    <scope>NUCLEOTIDE SEQUENCE [LARGE SCALE GENOMIC DNA]</scope>
    <source>
        <strain evidence="15 16">KN-1</strain>
    </source>
</reference>
<keyword evidence="12 13" id="KW-0464">Manganese</keyword>
<evidence type="ECO:0000256" key="5">
    <source>
        <dbReference type="ARBA" id="ARBA00022722"/>
    </source>
</evidence>
<evidence type="ECO:0000256" key="12">
    <source>
        <dbReference type="ARBA" id="ARBA00023211"/>
    </source>
</evidence>
<organism evidence="15 16">
    <name type="scientific">Stygiolobus caldivivus</name>
    <dbReference type="NCBI Taxonomy" id="2824673"/>
    <lineage>
        <taxon>Archaea</taxon>
        <taxon>Thermoproteota</taxon>
        <taxon>Thermoprotei</taxon>
        <taxon>Sulfolobales</taxon>
        <taxon>Sulfolobaceae</taxon>
        <taxon>Stygiolobus</taxon>
    </lineage>
</organism>